<dbReference type="InterPro" id="IPR027417">
    <property type="entry name" value="P-loop_NTPase"/>
</dbReference>
<protein>
    <submittedName>
        <fullName evidence="3">AAA family ATPase</fullName>
    </submittedName>
</protein>
<dbReference type="PANTHER" id="PTHR35894">
    <property type="entry name" value="GENERAL SECRETION PATHWAY PROTEIN A-RELATED"/>
    <property type="match status" value="1"/>
</dbReference>
<feature type="region of interest" description="Disordered" evidence="1">
    <location>
        <begin position="1"/>
        <end position="21"/>
    </location>
</feature>
<dbReference type="Gene3D" id="3.40.50.300">
    <property type="entry name" value="P-loop containing nucleotide triphosphate hydrolases"/>
    <property type="match status" value="1"/>
</dbReference>
<evidence type="ECO:0000313" key="3">
    <source>
        <dbReference type="EMBL" id="TVO76765.1"/>
    </source>
</evidence>
<dbReference type="PANTHER" id="PTHR35894:SF1">
    <property type="entry name" value="PHOSPHORIBULOKINASE _ URIDINE KINASE FAMILY"/>
    <property type="match status" value="1"/>
</dbReference>
<keyword evidence="4" id="KW-1185">Reference proteome</keyword>
<proteinExistence type="predicted"/>
<accession>A0A557SH77</accession>
<dbReference type="AlphaFoldDB" id="A0A557SH77"/>
<dbReference type="Pfam" id="PF05036">
    <property type="entry name" value="SPOR"/>
    <property type="match status" value="1"/>
</dbReference>
<comment type="caution">
    <text evidence="3">The sequence shown here is derived from an EMBL/GenBank/DDBJ whole genome shotgun (WGS) entry which is preliminary data.</text>
</comment>
<dbReference type="InterPro" id="IPR036680">
    <property type="entry name" value="SPOR-like_sf"/>
</dbReference>
<dbReference type="GO" id="GO:0016887">
    <property type="term" value="F:ATP hydrolysis activity"/>
    <property type="evidence" value="ECO:0007669"/>
    <property type="project" value="InterPro"/>
</dbReference>
<dbReference type="OrthoDB" id="6189127at2"/>
<dbReference type="InterPro" id="IPR052026">
    <property type="entry name" value="ExeA_AAA_ATPase_DNA-bind"/>
</dbReference>
<dbReference type="SUPFAM" id="SSF110997">
    <property type="entry name" value="Sporulation related repeat"/>
    <property type="match status" value="1"/>
</dbReference>
<dbReference type="Proteomes" id="UP000316649">
    <property type="component" value="Unassembled WGS sequence"/>
</dbReference>
<dbReference type="GO" id="GO:0042834">
    <property type="term" value="F:peptidoglycan binding"/>
    <property type="evidence" value="ECO:0007669"/>
    <property type="project" value="InterPro"/>
</dbReference>
<dbReference type="InterPro" id="IPR049945">
    <property type="entry name" value="AAA_22"/>
</dbReference>
<reference evidence="3 4" key="1">
    <citation type="submission" date="2019-07" db="EMBL/GenBank/DDBJ databases">
        <title>The pathways for chlorine oxyanion respiration interact through the shared metabolite chlorate.</title>
        <authorList>
            <person name="Barnum T.P."/>
            <person name="Cheng Y."/>
            <person name="Hill K.A."/>
            <person name="Lucas L.N."/>
            <person name="Carlson H.K."/>
            <person name="Coates J.D."/>
        </authorList>
    </citation>
    <scope>NUCLEOTIDE SEQUENCE [LARGE SCALE GENOMIC DNA]</scope>
    <source>
        <strain evidence="3 4">BK-1</strain>
    </source>
</reference>
<sequence>MSMEERPAKAHAAPPLQPFVKNGRGVSEPYFSTPELRQRLDLLRHLTDNSEKILLVKGEDGAGKSTFVQQFRKLARDEWDLCCMDASHTFQPDQFFAHLYRRFGLTDEASLNIEQLLRRFELLSAAGRLPVIVIDDAHLLPVATIIAIFRLFERRPGNRALIRIVLFATPDIVRQFQTPQLQAMNLQSVQSLEMPLLDSDQSRSFVQFLLDLGGESKHLKLGSGALNRLVRDAVGLPGLLEAQLQRLFSDTPKPAKVVTAIQPVDKGPERGLLSDLPKPVLLGAGVLGILLMLTLIFQNEINELFLGSSQEERIASVGPAGDKTTRPLQLPEAPAEIQRAPSPGVMRQNQIALDGVIETKEADLILPNAHRQELLQAEAEESPVSASAPLLENELMTEVQEVDGRGDSEQMAIPAPLLTMSDAVSSQAENPLAQREIPAEMTQPVQQVLKAVEQPMLPATSAKGAESGQKEVKVAPSTQAVVGIRREKWLLEQAPKSFTLQLIGVRDERAVKSFIEQYRLTGEVAYFRMTRSGGAWFSVLYGVYPTRDAAVKARSNLPVPLRKSDVWPRTFASVQAAIKSP</sequence>
<evidence type="ECO:0000256" key="1">
    <source>
        <dbReference type="SAM" id="MobiDB-lite"/>
    </source>
</evidence>
<dbReference type="PROSITE" id="PS51724">
    <property type="entry name" value="SPOR"/>
    <property type="match status" value="1"/>
</dbReference>
<dbReference type="Pfam" id="PF13401">
    <property type="entry name" value="AAA_22"/>
    <property type="match status" value="1"/>
</dbReference>
<organism evidence="3 4">
    <name type="scientific">Sedimenticola selenatireducens</name>
    <dbReference type="NCBI Taxonomy" id="191960"/>
    <lineage>
        <taxon>Bacteria</taxon>
        <taxon>Pseudomonadati</taxon>
        <taxon>Pseudomonadota</taxon>
        <taxon>Gammaproteobacteria</taxon>
        <taxon>Chromatiales</taxon>
        <taxon>Sedimenticolaceae</taxon>
        <taxon>Sedimenticola</taxon>
    </lineage>
</organism>
<dbReference type="Gene3D" id="3.30.70.1070">
    <property type="entry name" value="Sporulation related repeat"/>
    <property type="match status" value="1"/>
</dbReference>
<feature type="domain" description="SPOR" evidence="2">
    <location>
        <begin position="492"/>
        <end position="570"/>
    </location>
</feature>
<dbReference type="InterPro" id="IPR007730">
    <property type="entry name" value="SPOR-like_dom"/>
</dbReference>
<evidence type="ECO:0000259" key="2">
    <source>
        <dbReference type="PROSITE" id="PS51724"/>
    </source>
</evidence>
<dbReference type="SUPFAM" id="SSF52540">
    <property type="entry name" value="P-loop containing nucleoside triphosphate hydrolases"/>
    <property type="match status" value="1"/>
</dbReference>
<name>A0A557SH77_9GAMM</name>
<gene>
    <name evidence="3" type="ORF">FHP88_04905</name>
</gene>
<evidence type="ECO:0000313" key="4">
    <source>
        <dbReference type="Proteomes" id="UP000316649"/>
    </source>
</evidence>
<dbReference type="EMBL" id="VMNH01000005">
    <property type="protein sequence ID" value="TVO76765.1"/>
    <property type="molecule type" value="Genomic_DNA"/>
</dbReference>